<dbReference type="InterPro" id="IPR001650">
    <property type="entry name" value="Helicase_C-like"/>
</dbReference>
<proteinExistence type="predicted"/>
<dbReference type="Proteomes" id="UP001165060">
    <property type="component" value="Unassembled WGS sequence"/>
</dbReference>
<comment type="caution">
    <text evidence="7">The sequence shown here is derived from an EMBL/GenBank/DDBJ whole genome shotgun (WGS) entry which is preliminary data.</text>
</comment>
<evidence type="ECO:0000256" key="4">
    <source>
        <dbReference type="ARBA" id="ARBA00047984"/>
    </source>
</evidence>
<comment type="catalytic activity">
    <reaction evidence="4">
        <text>ATP + H2O = ADP + phosphate + H(+)</text>
        <dbReference type="Rhea" id="RHEA:13065"/>
        <dbReference type="ChEBI" id="CHEBI:15377"/>
        <dbReference type="ChEBI" id="CHEBI:15378"/>
        <dbReference type="ChEBI" id="CHEBI:30616"/>
        <dbReference type="ChEBI" id="CHEBI:43474"/>
        <dbReference type="ChEBI" id="CHEBI:456216"/>
        <dbReference type="EC" id="3.6.4.13"/>
    </reaction>
</comment>
<dbReference type="PROSITE" id="PS51194">
    <property type="entry name" value="HELICASE_CTER"/>
    <property type="match status" value="1"/>
</dbReference>
<dbReference type="PANTHER" id="PTHR18934">
    <property type="entry name" value="ATP-DEPENDENT RNA HELICASE"/>
    <property type="match status" value="1"/>
</dbReference>
<keyword evidence="8" id="KW-1185">Reference proteome</keyword>
<reference evidence="7 8" key="1">
    <citation type="journal article" date="2023" name="Commun. Biol.">
        <title>Genome analysis of Parmales, the sister group of diatoms, reveals the evolutionary specialization of diatoms from phago-mixotrophs to photoautotrophs.</title>
        <authorList>
            <person name="Ban H."/>
            <person name="Sato S."/>
            <person name="Yoshikawa S."/>
            <person name="Yamada K."/>
            <person name="Nakamura Y."/>
            <person name="Ichinomiya M."/>
            <person name="Sato N."/>
            <person name="Blanc-Mathieu R."/>
            <person name="Endo H."/>
            <person name="Kuwata A."/>
            <person name="Ogata H."/>
        </authorList>
    </citation>
    <scope>NUCLEOTIDE SEQUENCE [LARGE SCALE GENOMIC DNA]</scope>
</reference>
<evidence type="ECO:0000313" key="7">
    <source>
        <dbReference type="EMBL" id="GMI21356.1"/>
    </source>
</evidence>
<dbReference type="InterPro" id="IPR007502">
    <property type="entry name" value="Helicase-assoc_dom"/>
</dbReference>
<organism evidence="7 8">
    <name type="scientific">Tetraparma gracilis</name>
    <dbReference type="NCBI Taxonomy" id="2962635"/>
    <lineage>
        <taxon>Eukaryota</taxon>
        <taxon>Sar</taxon>
        <taxon>Stramenopiles</taxon>
        <taxon>Ochrophyta</taxon>
        <taxon>Bolidophyceae</taxon>
        <taxon>Parmales</taxon>
        <taxon>Triparmaceae</taxon>
        <taxon>Tetraparma</taxon>
    </lineage>
</organism>
<dbReference type="PANTHER" id="PTHR18934:SF118">
    <property type="entry name" value="ATP-DEPENDENT RNA HELICASE DHX33"/>
    <property type="match status" value="1"/>
</dbReference>
<dbReference type="PROSITE" id="PS51192">
    <property type="entry name" value="HELICASE_ATP_BIND_1"/>
    <property type="match status" value="1"/>
</dbReference>
<evidence type="ECO:0000256" key="2">
    <source>
        <dbReference type="ARBA" id="ARBA00022801"/>
    </source>
</evidence>
<dbReference type="InterPro" id="IPR027417">
    <property type="entry name" value="P-loop_NTPase"/>
</dbReference>
<gene>
    <name evidence="7" type="ORF">TeGR_g4869</name>
</gene>
<dbReference type="Pfam" id="PF07717">
    <property type="entry name" value="OB_NTP_bind"/>
    <property type="match status" value="1"/>
</dbReference>
<dbReference type="EMBL" id="BRYB01000046">
    <property type="protein sequence ID" value="GMI21356.1"/>
    <property type="molecule type" value="Genomic_DNA"/>
</dbReference>
<dbReference type="Pfam" id="PF00271">
    <property type="entry name" value="Helicase_C"/>
    <property type="match status" value="1"/>
</dbReference>
<dbReference type="CDD" id="cd18791">
    <property type="entry name" value="SF2_C_RHA"/>
    <property type="match status" value="1"/>
</dbReference>
<dbReference type="SMART" id="SM00490">
    <property type="entry name" value="HELICc"/>
    <property type="match status" value="1"/>
</dbReference>
<accession>A0ABQ6M864</accession>
<dbReference type="InterPro" id="IPR014001">
    <property type="entry name" value="Helicase_ATP-bd"/>
</dbReference>
<dbReference type="Gene3D" id="3.40.50.300">
    <property type="entry name" value="P-loop containing nucleotide triphosphate hydrolases"/>
    <property type="match status" value="2"/>
</dbReference>
<feature type="domain" description="Helicase ATP-binding" evidence="5">
    <location>
        <begin position="13"/>
        <end position="225"/>
    </location>
</feature>
<feature type="domain" description="Helicase C-terminal" evidence="6">
    <location>
        <begin position="253"/>
        <end position="466"/>
    </location>
</feature>
<keyword evidence="2" id="KW-0378">Hydrolase</keyword>
<evidence type="ECO:0000313" key="8">
    <source>
        <dbReference type="Proteomes" id="UP001165060"/>
    </source>
</evidence>
<name>A0ABQ6M864_9STRA</name>
<dbReference type="Pfam" id="PF21010">
    <property type="entry name" value="HA2_C"/>
    <property type="match status" value="1"/>
</dbReference>
<evidence type="ECO:0000256" key="1">
    <source>
        <dbReference type="ARBA" id="ARBA00012552"/>
    </source>
</evidence>
<keyword evidence="3" id="KW-0067">ATP-binding</keyword>
<evidence type="ECO:0000256" key="3">
    <source>
        <dbReference type="ARBA" id="ARBA00022806"/>
    </source>
</evidence>
<dbReference type="InterPro" id="IPR011709">
    <property type="entry name" value="DEAD-box_helicase_OB_fold"/>
</dbReference>
<evidence type="ECO:0000259" key="6">
    <source>
        <dbReference type="PROSITE" id="PS51194"/>
    </source>
</evidence>
<dbReference type="Gene3D" id="1.20.120.1080">
    <property type="match status" value="1"/>
</dbReference>
<evidence type="ECO:0000259" key="5">
    <source>
        <dbReference type="PROSITE" id="PS51192"/>
    </source>
</evidence>
<protein>
    <recommendedName>
        <fullName evidence="1">RNA helicase</fullName>
        <ecNumber evidence="1">3.6.4.13</ecNumber>
    </recommendedName>
</protein>
<dbReference type="SMART" id="SM00487">
    <property type="entry name" value="DEXDc"/>
    <property type="match status" value="1"/>
</dbReference>
<dbReference type="EC" id="3.6.4.13" evidence="1"/>
<keyword evidence="3" id="KW-0347">Helicase</keyword>
<dbReference type="SUPFAM" id="SSF52540">
    <property type="entry name" value="P-loop containing nucleoside triphosphate hydrolases"/>
    <property type="match status" value="1"/>
</dbReference>
<sequence length="772" mass="84379">MDLPIYPHRSSILNALSTHDTLVLSSETGSGKSTQVPQYILDSPIGEIRRKKSSSSSPSPAKQQKLITCTQPRRVAAISVATRVASEMNTNVGTTVGYCVRFDSTQSNDTRILYQTDGMLLREVTQADGSLLPRYSVIALDESHERSLRTDVLFGVVKRAMLARNYSRADKSDSDIPPEDASLLALRRRCRALKLPPLKTVVMSATMDISSFTSFFPNSTSLSIPGRTHPVQVLYLPTPTPDYIDGCLSAILRLHELYRESEGWGDILCFLPGQEEIEDVAQLLAAALKEGGSGKTEEAKLLGKIATSAGGLRGDRVQSLKGLGANILATTQALDEAQIVPLYAALPPEQQMVAFQPLIPGARRKIVLSTNIAETSVTLSDVAFVVDSGRHKTRRFNPATGMEALEEEPIAKAQGTQRAGRAGRTRPGVCLRMYPEETWDELPTAPEPEIKRVNLAQVVLQLKTMGVADPRKFDYVTPPDVQSLLKAFEQLFGLGALDRSMELTEWGVSMSKLPLSPTFAHLLLKSREFSCVKEMLTAVAMLSADNIFYRPNSSAKGNAVQRAAAAHKRFMSHEGDLPTLLYVYQTWKKEAAYVAASDKHRDKKMRQMQGKQKTSHGEWCTRNFVNGRALARAHDVRAQLEELCGRSTVKGGLGMDVGSSCGNDIVPFLKCACAGLFLQSASRDGVMNGGSKKGKPPAGGAGLMGRYKTTFGGFLCNVHPTSTLFQRNPAPKCVVYTELVVTKKNYLRGVTQIKHEWLGEVAPAFRSRFGAQ</sequence>
<dbReference type="SMART" id="SM00847">
    <property type="entry name" value="HA2"/>
    <property type="match status" value="1"/>
</dbReference>
<keyword evidence="3" id="KW-0547">Nucleotide-binding</keyword>